<evidence type="ECO:0000256" key="4">
    <source>
        <dbReference type="ARBA" id="ARBA00022692"/>
    </source>
</evidence>
<dbReference type="EMBL" id="JACJUU010000006">
    <property type="protein sequence ID" value="MBC2770106.1"/>
    <property type="molecule type" value="Genomic_DNA"/>
</dbReference>
<dbReference type="GO" id="GO:0005886">
    <property type="term" value="C:plasma membrane"/>
    <property type="evidence" value="ECO:0007669"/>
    <property type="project" value="UniProtKB-SubCell"/>
</dbReference>
<evidence type="ECO:0000256" key="2">
    <source>
        <dbReference type="ARBA" id="ARBA00007776"/>
    </source>
</evidence>
<feature type="transmembrane region" description="Helical" evidence="8">
    <location>
        <begin position="21"/>
        <end position="42"/>
    </location>
</feature>
<feature type="transmembrane region" description="Helical" evidence="8">
    <location>
        <begin position="125"/>
        <end position="144"/>
    </location>
</feature>
<evidence type="ECO:0000256" key="1">
    <source>
        <dbReference type="ARBA" id="ARBA00004651"/>
    </source>
</evidence>
<sequence length="185" mass="20583">MPPSNTTPRSLSSLQPLDTRSFGGPASLWLVWGSILLVWVVSLLSWRLWLPAPDLLLLVIAFWCLNEPRRVGLFTAFVFGLLLDVHDAGPLGGQALVYGLVAYGTVVLSRRLARFNVVVQALHLLPVFVVSKAVYALISAWLLGQWVGWTWLWSALFTVALWPIAYILLHYLPNRLHDEVESGAA</sequence>
<dbReference type="PANTHER" id="PTHR37484">
    <property type="entry name" value="ROD SHAPE-DETERMINING PROTEIN MRED"/>
    <property type="match status" value="1"/>
</dbReference>
<keyword evidence="6 8" id="KW-1133">Transmembrane helix</keyword>
<gene>
    <name evidence="9" type="primary">mreD</name>
    <name evidence="9" type="ORF">GTU67_09310</name>
</gene>
<reference evidence="9 10" key="1">
    <citation type="submission" date="2020-08" db="EMBL/GenBank/DDBJ databases">
        <title>Paraeoetvoesia sp. YC-7-48 draft genome sequence.</title>
        <authorList>
            <person name="Yao L."/>
        </authorList>
    </citation>
    <scope>NUCLEOTIDE SEQUENCE [LARGE SCALE GENOMIC DNA]</scope>
    <source>
        <strain evidence="10">YC-7-48</strain>
    </source>
</reference>
<evidence type="ECO:0000256" key="3">
    <source>
        <dbReference type="ARBA" id="ARBA00022475"/>
    </source>
</evidence>
<comment type="subcellular location">
    <subcellularLocation>
        <location evidence="1">Cell membrane</location>
        <topology evidence="1">Multi-pass membrane protein</topology>
    </subcellularLocation>
</comment>
<name>A0A842HPH4_9BURK</name>
<comment type="similarity">
    <text evidence="2">Belongs to the MreD family.</text>
</comment>
<keyword evidence="4 8" id="KW-0812">Transmembrane</keyword>
<keyword evidence="7 8" id="KW-0472">Membrane</keyword>
<evidence type="ECO:0000256" key="8">
    <source>
        <dbReference type="SAM" id="Phobius"/>
    </source>
</evidence>
<feature type="transmembrane region" description="Helical" evidence="8">
    <location>
        <begin position="95"/>
        <end position="113"/>
    </location>
</feature>
<evidence type="ECO:0000256" key="7">
    <source>
        <dbReference type="ARBA" id="ARBA00023136"/>
    </source>
</evidence>
<dbReference type="Pfam" id="PF04093">
    <property type="entry name" value="MreD"/>
    <property type="match status" value="1"/>
</dbReference>
<dbReference type="RefSeq" id="WP_185779802.1">
    <property type="nucleotide sequence ID" value="NZ_JACJUU010000006.1"/>
</dbReference>
<accession>A0A842HPH4</accession>
<evidence type="ECO:0000256" key="6">
    <source>
        <dbReference type="ARBA" id="ARBA00022989"/>
    </source>
</evidence>
<evidence type="ECO:0000313" key="10">
    <source>
        <dbReference type="Proteomes" id="UP000545386"/>
    </source>
</evidence>
<evidence type="ECO:0000313" key="9">
    <source>
        <dbReference type="EMBL" id="MBC2770106.1"/>
    </source>
</evidence>
<dbReference type="PANTHER" id="PTHR37484:SF1">
    <property type="entry name" value="ROD SHAPE-DETERMINING PROTEIN MRED"/>
    <property type="match status" value="1"/>
</dbReference>
<protein>
    <submittedName>
        <fullName evidence="9">Rod shape-determining protein MreD</fullName>
    </submittedName>
</protein>
<comment type="caution">
    <text evidence="9">The sequence shown here is derived from an EMBL/GenBank/DDBJ whole genome shotgun (WGS) entry which is preliminary data.</text>
</comment>
<dbReference type="InterPro" id="IPR007227">
    <property type="entry name" value="Cell_shape_determining_MreD"/>
</dbReference>
<evidence type="ECO:0000256" key="5">
    <source>
        <dbReference type="ARBA" id="ARBA00022960"/>
    </source>
</evidence>
<organism evidence="9 10">
    <name type="scientific">Pusillimonas minor</name>
    <dbReference type="NCBI Taxonomy" id="2697024"/>
    <lineage>
        <taxon>Bacteria</taxon>
        <taxon>Pseudomonadati</taxon>
        <taxon>Pseudomonadota</taxon>
        <taxon>Betaproteobacteria</taxon>
        <taxon>Burkholderiales</taxon>
        <taxon>Alcaligenaceae</taxon>
        <taxon>Pusillimonas</taxon>
    </lineage>
</organism>
<dbReference type="NCBIfam" id="TIGR03426">
    <property type="entry name" value="shape_MreD"/>
    <property type="match status" value="1"/>
</dbReference>
<dbReference type="InterPro" id="IPR026034">
    <property type="entry name" value="MreD_proteobac"/>
</dbReference>
<dbReference type="GO" id="GO:0008360">
    <property type="term" value="P:regulation of cell shape"/>
    <property type="evidence" value="ECO:0007669"/>
    <property type="project" value="UniProtKB-KW"/>
</dbReference>
<dbReference type="Proteomes" id="UP000545386">
    <property type="component" value="Unassembled WGS sequence"/>
</dbReference>
<feature type="transmembrane region" description="Helical" evidence="8">
    <location>
        <begin position="150"/>
        <end position="169"/>
    </location>
</feature>
<dbReference type="AlphaFoldDB" id="A0A842HPH4"/>
<proteinExistence type="inferred from homology"/>
<keyword evidence="3" id="KW-1003">Cell membrane</keyword>
<keyword evidence="10" id="KW-1185">Reference proteome</keyword>
<keyword evidence="5" id="KW-0133">Cell shape</keyword>